<evidence type="ECO:0000313" key="3">
    <source>
        <dbReference type="Proteomes" id="UP000580517"/>
    </source>
</evidence>
<accession>A0A853F8X8</accession>
<gene>
    <name evidence="2" type="ORF">H0A68_05180</name>
</gene>
<evidence type="ECO:0000256" key="1">
    <source>
        <dbReference type="SAM" id="SignalP"/>
    </source>
</evidence>
<sequence length="228" mass="25850">MRHQKWLGIAVLLMGCSATLHSQITHEIQVRRHVNDFLQTREIAVWSIRSRSDTQNNLWPSGLTLNARVTQHHDGTQQRFLMLRKDEISTEENPTAIYNQVRRRQAQLRRQCSTMTLVQDGHNLELPVHGITVRALTNADRMPTAPTDYTSDPVESMVSKNTSDAFIISTMVQARIDPNVWRGLASAQTLDYELCGEMASATSAERKGFQELIAREDLLRGDASRGVR</sequence>
<keyword evidence="1" id="KW-0732">Signal</keyword>
<feature type="chain" id="PRO_5032324545" evidence="1">
    <location>
        <begin position="23"/>
        <end position="228"/>
    </location>
</feature>
<evidence type="ECO:0000313" key="2">
    <source>
        <dbReference type="EMBL" id="NYT36258.1"/>
    </source>
</evidence>
<dbReference type="Proteomes" id="UP000580517">
    <property type="component" value="Unassembled WGS sequence"/>
</dbReference>
<organism evidence="2 3">
    <name type="scientific">Allopusillimonas soli</name>
    <dbReference type="NCBI Taxonomy" id="659016"/>
    <lineage>
        <taxon>Bacteria</taxon>
        <taxon>Pseudomonadati</taxon>
        <taxon>Pseudomonadota</taxon>
        <taxon>Betaproteobacteria</taxon>
        <taxon>Burkholderiales</taxon>
        <taxon>Alcaligenaceae</taxon>
        <taxon>Allopusillimonas</taxon>
    </lineage>
</organism>
<dbReference type="PROSITE" id="PS51257">
    <property type="entry name" value="PROKAR_LIPOPROTEIN"/>
    <property type="match status" value="1"/>
</dbReference>
<feature type="signal peptide" evidence="1">
    <location>
        <begin position="1"/>
        <end position="22"/>
    </location>
</feature>
<dbReference type="AlphaFoldDB" id="A0A853F8X8"/>
<comment type="caution">
    <text evidence="2">The sequence shown here is derived from an EMBL/GenBank/DDBJ whole genome shotgun (WGS) entry which is preliminary data.</text>
</comment>
<protein>
    <submittedName>
        <fullName evidence="2">Uncharacterized protein</fullName>
    </submittedName>
</protein>
<dbReference type="RefSeq" id="WP_129968157.1">
    <property type="nucleotide sequence ID" value="NZ_JACCEW010000001.1"/>
</dbReference>
<keyword evidence="3" id="KW-1185">Reference proteome</keyword>
<dbReference type="EMBL" id="JACCEW010000001">
    <property type="protein sequence ID" value="NYT36258.1"/>
    <property type="molecule type" value="Genomic_DNA"/>
</dbReference>
<reference evidence="2 3" key="1">
    <citation type="submission" date="2020-07" db="EMBL/GenBank/DDBJ databases">
        <title>Taxonomic revisions and descriptions of new bacterial species based on genomic comparisons in the high-G+C-content subgroup of the family Alcaligenaceae.</title>
        <authorList>
            <person name="Szabo A."/>
            <person name="Felfoldi T."/>
        </authorList>
    </citation>
    <scope>NUCLEOTIDE SEQUENCE [LARGE SCALE GENOMIC DNA]</scope>
    <source>
        <strain evidence="2 3">DSM 25264</strain>
    </source>
</reference>
<proteinExistence type="predicted"/>
<name>A0A853F8X8_9BURK</name>